<accession>A0A8J6BF12</accession>
<evidence type="ECO:0000313" key="7">
    <source>
        <dbReference type="Proteomes" id="UP000717585"/>
    </source>
</evidence>
<dbReference type="GO" id="GO:0005516">
    <property type="term" value="F:calmodulin binding"/>
    <property type="evidence" value="ECO:0007669"/>
    <property type="project" value="UniProtKB-KW"/>
</dbReference>
<dbReference type="GO" id="GO:0005737">
    <property type="term" value="C:cytoplasm"/>
    <property type="evidence" value="ECO:0007669"/>
    <property type="project" value="UniProtKB-SubCell"/>
</dbReference>
<comment type="subcellular location">
    <subcellularLocation>
        <location evidence="1">Cytoplasm</location>
    </subcellularLocation>
</comment>
<keyword evidence="3" id="KW-0677">Repeat</keyword>
<dbReference type="PANTHER" id="PTHR22706">
    <property type="entry name" value="ASSEMBLY FACTOR FOR SPINDLE MICROTUBULES"/>
    <property type="match status" value="1"/>
</dbReference>
<evidence type="ECO:0000256" key="1">
    <source>
        <dbReference type="ARBA" id="ARBA00004496"/>
    </source>
</evidence>
<dbReference type="Proteomes" id="UP000717585">
    <property type="component" value="Unassembled WGS sequence"/>
</dbReference>
<dbReference type="OrthoDB" id="190375at2759"/>
<sequence length="217" mass="25203">MEFLDIERHKDAILDSYFAATQDAEGSADREFSSALRIQALWRGYRMRSQLAVWNFAATEIQRAFRGHIGRVLYHRVVETKGHQERLDYFNKHATQIQRIFRGYLSRRKILDFGKRNAYLSQLEARNLEMTQALKDYEIEMAEEAEREETERQTQQFTAVASKLHHLLSTKTTPGIYRPPIRDMAPTVGDVPVESFIEELGKLHATQTVQGMLATLR</sequence>
<evidence type="ECO:0000256" key="4">
    <source>
        <dbReference type="ARBA" id="ARBA00022860"/>
    </source>
</evidence>
<dbReference type="PANTHER" id="PTHR22706:SF1">
    <property type="entry name" value="ASSEMBLY FACTOR FOR SPINDLE MICROTUBULES"/>
    <property type="match status" value="1"/>
</dbReference>
<dbReference type="GO" id="GO:0007051">
    <property type="term" value="P:spindle organization"/>
    <property type="evidence" value="ECO:0007669"/>
    <property type="project" value="TreeGrafter"/>
</dbReference>
<protein>
    <submittedName>
        <fullName evidence="6">IQ calmodulin-binding motif family protein</fullName>
    </submittedName>
</protein>
<organism evidence="6 7">
    <name type="scientific">Carpediemonas membranifera</name>
    <dbReference type="NCBI Taxonomy" id="201153"/>
    <lineage>
        <taxon>Eukaryota</taxon>
        <taxon>Metamonada</taxon>
        <taxon>Carpediemonas-like organisms</taxon>
        <taxon>Carpediemonas</taxon>
    </lineage>
</organism>
<dbReference type="EMBL" id="JAHDYR010000007">
    <property type="protein sequence ID" value="KAG9396102.1"/>
    <property type="molecule type" value="Genomic_DNA"/>
</dbReference>
<proteinExistence type="predicted"/>
<keyword evidence="7" id="KW-1185">Reference proteome</keyword>
<dbReference type="AlphaFoldDB" id="A0A8J6BF12"/>
<feature type="coiled-coil region" evidence="5">
    <location>
        <begin position="120"/>
        <end position="154"/>
    </location>
</feature>
<evidence type="ECO:0000313" key="6">
    <source>
        <dbReference type="EMBL" id="KAG9396102.1"/>
    </source>
</evidence>
<evidence type="ECO:0000256" key="2">
    <source>
        <dbReference type="ARBA" id="ARBA00022490"/>
    </source>
</evidence>
<dbReference type="Pfam" id="PF00612">
    <property type="entry name" value="IQ"/>
    <property type="match status" value="3"/>
</dbReference>
<keyword evidence="2" id="KW-0963">Cytoplasm</keyword>
<dbReference type="PROSITE" id="PS50096">
    <property type="entry name" value="IQ"/>
    <property type="match status" value="3"/>
</dbReference>
<comment type="caution">
    <text evidence="6">The sequence shown here is derived from an EMBL/GenBank/DDBJ whole genome shotgun (WGS) entry which is preliminary data.</text>
</comment>
<dbReference type="GO" id="GO:0000922">
    <property type="term" value="C:spindle pole"/>
    <property type="evidence" value="ECO:0007669"/>
    <property type="project" value="TreeGrafter"/>
</dbReference>
<dbReference type="InterPro" id="IPR000048">
    <property type="entry name" value="IQ_motif_EF-hand-BS"/>
</dbReference>
<evidence type="ECO:0000256" key="5">
    <source>
        <dbReference type="SAM" id="Coils"/>
    </source>
</evidence>
<dbReference type="GO" id="GO:0000278">
    <property type="term" value="P:mitotic cell cycle"/>
    <property type="evidence" value="ECO:0007669"/>
    <property type="project" value="TreeGrafter"/>
</dbReference>
<keyword evidence="5" id="KW-0175">Coiled coil</keyword>
<keyword evidence="4" id="KW-0112">Calmodulin-binding</keyword>
<dbReference type="InterPro" id="IPR051185">
    <property type="entry name" value="ASPM"/>
</dbReference>
<reference evidence="6" key="1">
    <citation type="submission" date="2021-05" db="EMBL/GenBank/DDBJ databases">
        <title>A free-living protist that lacks canonical eukaryotic 1 DNA replication and segregation systems.</title>
        <authorList>
            <person name="Salas-Leiva D.E."/>
            <person name="Tromer E.C."/>
            <person name="Curtis B.A."/>
            <person name="Jerlstrom-Hultqvist J."/>
            <person name="Kolisko M."/>
            <person name="Yi Z."/>
            <person name="Salas-Leiva J.S."/>
            <person name="Gallot-Lavallee L."/>
            <person name="Kops G.J.P.L."/>
            <person name="Archibald J.M."/>
            <person name="Simpson A.G.B."/>
            <person name="Roger A.J."/>
        </authorList>
    </citation>
    <scope>NUCLEOTIDE SEQUENCE</scope>
    <source>
        <strain evidence="6">BICM</strain>
    </source>
</reference>
<dbReference type="Gene3D" id="1.20.5.190">
    <property type="match status" value="1"/>
</dbReference>
<dbReference type="SUPFAM" id="SSF52540">
    <property type="entry name" value="P-loop containing nucleoside triphosphate hydrolases"/>
    <property type="match status" value="1"/>
</dbReference>
<dbReference type="InterPro" id="IPR027417">
    <property type="entry name" value="P-loop_NTPase"/>
</dbReference>
<dbReference type="SMART" id="SM00015">
    <property type="entry name" value="IQ"/>
    <property type="match status" value="3"/>
</dbReference>
<gene>
    <name evidence="6" type="ORF">J8273_2454</name>
</gene>
<evidence type="ECO:0000256" key="3">
    <source>
        <dbReference type="ARBA" id="ARBA00022737"/>
    </source>
</evidence>
<name>A0A8J6BF12_9EUKA</name>
<dbReference type="GO" id="GO:0051295">
    <property type="term" value="P:establishment of meiotic spindle localization"/>
    <property type="evidence" value="ECO:0007669"/>
    <property type="project" value="TreeGrafter"/>
</dbReference>